<keyword evidence="2" id="KW-0288">FMN</keyword>
<evidence type="ECO:0000256" key="1">
    <source>
        <dbReference type="ARBA" id="ARBA00022630"/>
    </source>
</evidence>
<dbReference type="Proteomes" id="UP000075398">
    <property type="component" value="Unassembled WGS sequence"/>
</dbReference>
<dbReference type="GO" id="GO:0008531">
    <property type="term" value="F:riboflavin kinase activity"/>
    <property type="evidence" value="ECO:0007669"/>
    <property type="project" value="InterPro"/>
</dbReference>
<feature type="domain" description="Methyltransferase type 12" evidence="5">
    <location>
        <begin position="47"/>
        <end position="131"/>
    </location>
</feature>
<keyword evidence="1" id="KW-0285">Flavoprotein</keyword>
<organism evidence="6 7">
    <name type="scientific">Candidatus Methanofastidiosum methylothiophilum</name>
    <dbReference type="NCBI Taxonomy" id="1705564"/>
    <lineage>
        <taxon>Archaea</taxon>
        <taxon>Methanobacteriati</taxon>
        <taxon>Methanobacteriota</taxon>
        <taxon>Stenosarchaea group</taxon>
        <taxon>Candidatus Methanofastidiosia</taxon>
        <taxon>Candidatus Methanofastidiosales</taxon>
        <taxon>Candidatus Methanofastidiosaceae</taxon>
        <taxon>Candidatus Methanofastidiosum</taxon>
    </lineage>
</organism>
<keyword evidence="3 6" id="KW-0808">Transferase</keyword>
<evidence type="ECO:0000256" key="4">
    <source>
        <dbReference type="ARBA" id="ARBA00022741"/>
    </source>
</evidence>
<evidence type="ECO:0000259" key="5">
    <source>
        <dbReference type="Pfam" id="PF08242"/>
    </source>
</evidence>
<comment type="caution">
    <text evidence="6">The sequence shown here is derived from an EMBL/GenBank/DDBJ whole genome shotgun (WGS) entry which is preliminary data.</text>
</comment>
<keyword evidence="6" id="KW-0489">Methyltransferase</keyword>
<dbReference type="GO" id="GO:0032259">
    <property type="term" value="P:methylation"/>
    <property type="evidence" value="ECO:0007669"/>
    <property type="project" value="UniProtKB-KW"/>
</dbReference>
<dbReference type="GO" id="GO:0000166">
    <property type="term" value="F:nucleotide binding"/>
    <property type="evidence" value="ECO:0007669"/>
    <property type="project" value="UniProtKB-KW"/>
</dbReference>
<gene>
    <name evidence="6" type="primary">cmoB</name>
    <name evidence="6" type="ORF">AMQ22_01335</name>
</gene>
<dbReference type="InterPro" id="IPR023465">
    <property type="entry name" value="Riboflavin_kinase_dom_sf"/>
</dbReference>
<accession>A0A150J282</accession>
<dbReference type="EMBL" id="LNGC01000061">
    <property type="protein sequence ID" value="KYC51333.1"/>
    <property type="molecule type" value="Genomic_DNA"/>
</dbReference>
<dbReference type="SUPFAM" id="SSF82114">
    <property type="entry name" value="Riboflavin kinase-like"/>
    <property type="match status" value="1"/>
</dbReference>
<dbReference type="InterPro" id="IPR029063">
    <property type="entry name" value="SAM-dependent_MTases_sf"/>
</dbReference>
<evidence type="ECO:0000256" key="3">
    <source>
        <dbReference type="ARBA" id="ARBA00022679"/>
    </source>
</evidence>
<dbReference type="Gene3D" id="2.40.30.30">
    <property type="entry name" value="Riboflavin kinase-like"/>
    <property type="match status" value="1"/>
</dbReference>
<protein>
    <submittedName>
        <fullName evidence="6">tRNA (Mo5U34)-methyltransferase</fullName>
    </submittedName>
</protein>
<dbReference type="InterPro" id="IPR013217">
    <property type="entry name" value="Methyltransf_12"/>
</dbReference>
<proteinExistence type="predicted"/>
<keyword evidence="4" id="KW-0547">Nucleotide-binding</keyword>
<dbReference type="AlphaFoldDB" id="A0A150J282"/>
<dbReference type="Pfam" id="PF08242">
    <property type="entry name" value="Methyltransf_12"/>
    <property type="match status" value="1"/>
</dbReference>
<evidence type="ECO:0000256" key="2">
    <source>
        <dbReference type="ARBA" id="ARBA00022643"/>
    </source>
</evidence>
<sequence>MITNNPYQDRISKEGIIIKGNRECSSRYKSILPILARYNKYAPLKILDFGANYGYFSLRLLNDFPFADITMVDYEPLLKEVYQENKVKNLHLINKFMDIEDIEELGKENQYDIILCMSVLHHFKEYKKVIDLFLKMGKIVIFEVGYPEEKPVSNQSRVKPIYDYLMTKQPIQVNQWIQHDRPIFYLNKDEICLKGVVRNGCGIAGKKTFKEIETQIVQRFKYKMYHGTLNITLDNPVTFKNESKLAVFYNIFPCFICGLPVWNIRPEVRNCPTPYMELMSPFKLRDFFNLEDNNIINIGVNRAYLN</sequence>
<name>A0A150J282_9EURY</name>
<dbReference type="CDD" id="cd02440">
    <property type="entry name" value="AdoMet_MTases"/>
    <property type="match status" value="1"/>
</dbReference>
<dbReference type="SUPFAM" id="SSF53335">
    <property type="entry name" value="S-adenosyl-L-methionine-dependent methyltransferases"/>
    <property type="match status" value="1"/>
</dbReference>
<dbReference type="Gene3D" id="3.40.50.150">
    <property type="entry name" value="Vaccinia Virus protein VP39"/>
    <property type="match status" value="1"/>
</dbReference>
<evidence type="ECO:0000313" key="6">
    <source>
        <dbReference type="EMBL" id="KYC51333.1"/>
    </source>
</evidence>
<dbReference type="GO" id="GO:0008168">
    <property type="term" value="F:methyltransferase activity"/>
    <property type="evidence" value="ECO:0007669"/>
    <property type="project" value="UniProtKB-KW"/>
</dbReference>
<dbReference type="GO" id="GO:0009231">
    <property type="term" value="P:riboflavin biosynthetic process"/>
    <property type="evidence" value="ECO:0007669"/>
    <property type="project" value="InterPro"/>
</dbReference>
<reference evidence="6 7" key="1">
    <citation type="journal article" date="2016" name="ISME J.">
        <title>Chasing the elusive Euryarchaeota class WSA2: genomes reveal a uniquely fastidious methyl-reducing methanogen.</title>
        <authorList>
            <person name="Nobu M.K."/>
            <person name="Narihiro T."/>
            <person name="Kuroda K."/>
            <person name="Mei R."/>
            <person name="Liu W.T."/>
        </authorList>
    </citation>
    <scope>NUCLEOTIDE SEQUENCE [LARGE SCALE GENOMIC DNA]</scope>
    <source>
        <strain evidence="6">U1lsi0528_Bin055</strain>
    </source>
</reference>
<evidence type="ECO:0000313" key="7">
    <source>
        <dbReference type="Proteomes" id="UP000075398"/>
    </source>
</evidence>